<feature type="compositionally biased region" description="Basic and acidic residues" evidence="1">
    <location>
        <begin position="70"/>
        <end position="79"/>
    </location>
</feature>
<gene>
    <name evidence="2" type="ORF">BIW11_10339</name>
</gene>
<dbReference type="AlphaFoldDB" id="A0A1V9XGL7"/>
<evidence type="ECO:0000313" key="3">
    <source>
        <dbReference type="Proteomes" id="UP000192247"/>
    </source>
</evidence>
<feature type="region of interest" description="Disordered" evidence="1">
    <location>
        <begin position="1"/>
        <end position="79"/>
    </location>
</feature>
<feature type="non-terminal residue" evidence="2">
    <location>
        <position position="79"/>
    </location>
</feature>
<evidence type="ECO:0000256" key="1">
    <source>
        <dbReference type="SAM" id="MobiDB-lite"/>
    </source>
</evidence>
<dbReference type="Proteomes" id="UP000192247">
    <property type="component" value="Unassembled WGS sequence"/>
</dbReference>
<dbReference type="InParanoid" id="A0A1V9XGL7"/>
<feature type="compositionally biased region" description="Basic residues" evidence="1">
    <location>
        <begin position="40"/>
        <end position="51"/>
    </location>
</feature>
<comment type="caution">
    <text evidence="2">The sequence shown here is derived from an EMBL/GenBank/DDBJ whole genome shotgun (WGS) entry which is preliminary data.</text>
</comment>
<name>A0A1V9XGL7_9ACAR</name>
<sequence>MAKDKKKNRRQNDSSDNEPEQPTPTPVIDSEDDIKTTIKPNKKDKKVKKRQDRNVEFDQNNRNSPDNSGDDDHPPQPVK</sequence>
<reference evidence="2 3" key="1">
    <citation type="journal article" date="2017" name="Gigascience">
        <title>Draft genome of the honey bee ectoparasitic mite, Tropilaelaps mercedesae, is shaped by the parasitic life history.</title>
        <authorList>
            <person name="Dong X."/>
            <person name="Armstrong S.D."/>
            <person name="Xia D."/>
            <person name="Makepeace B.L."/>
            <person name="Darby A.C."/>
            <person name="Kadowaki T."/>
        </authorList>
    </citation>
    <scope>NUCLEOTIDE SEQUENCE [LARGE SCALE GENOMIC DNA]</scope>
    <source>
        <strain evidence="2">Wuxi-XJTLU</strain>
    </source>
</reference>
<dbReference type="EMBL" id="MNPL01011631">
    <property type="protein sequence ID" value="OQR72502.1"/>
    <property type="molecule type" value="Genomic_DNA"/>
</dbReference>
<proteinExistence type="predicted"/>
<keyword evidence="3" id="KW-1185">Reference proteome</keyword>
<protein>
    <submittedName>
        <fullName evidence="2">Uncharacterized protein</fullName>
    </submittedName>
</protein>
<accession>A0A1V9XGL7</accession>
<organism evidence="2 3">
    <name type="scientific">Tropilaelaps mercedesae</name>
    <dbReference type="NCBI Taxonomy" id="418985"/>
    <lineage>
        <taxon>Eukaryota</taxon>
        <taxon>Metazoa</taxon>
        <taxon>Ecdysozoa</taxon>
        <taxon>Arthropoda</taxon>
        <taxon>Chelicerata</taxon>
        <taxon>Arachnida</taxon>
        <taxon>Acari</taxon>
        <taxon>Parasitiformes</taxon>
        <taxon>Mesostigmata</taxon>
        <taxon>Gamasina</taxon>
        <taxon>Dermanyssoidea</taxon>
        <taxon>Laelapidae</taxon>
        <taxon>Tropilaelaps</taxon>
    </lineage>
</organism>
<evidence type="ECO:0000313" key="2">
    <source>
        <dbReference type="EMBL" id="OQR72502.1"/>
    </source>
</evidence>
<feature type="compositionally biased region" description="Polar residues" evidence="1">
    <location>
        <begin position="57"/>
        <end position="67"/>
    </location>
</feature>